<dbReference type="Proteomes" id="UP000503029">
    <property type="component" value="Segment"/>
</dbReference>
<name>A0A2P1GMX9_9NIDO</name>
<accession>A0A2P1GMX9</accession>
<keyword evidence="1" id="KW-1133">Transmembrane helix</keyword>
<keyword evidence="1" id="KW-0472">Membrane</keyword>
<feature type="transmembrane region" description="Helical" evidence="1">
    <location>
        <begin position="58"/>
        <end position="78"/>
    </location>
</feature>
<keyword evidence="1" id="KW-0812">Transmembrane</keyword>
<evidence type="ECO:0000256" key="1">
    <source>
        <dbReference type="SAM" id="Phobius"/>
    </source>
</evidence>
<proteinExistence type="predicted"/>
<dbReference type="EMBL" id="MG600024">
    <property type="protein sequence ID" value="AVM87328.1"/>
    <property type="molecule type" value="Genomic_RNA"/>
</dbReference>
<dbReference type="KEGG" id="vg:54124746"/>
<organism evidence="2">
    <name type="scientific">Nanhai ghost shark arterivirus</name>
    <dbReference type="NCBI Taxonomy" id="2116441"/>
    <lineage>
        <taxon>Viruses</taxon>
        <taxon>Riboviria</taxon>
        <taxon>Orthornavirae</taxon>
        <taxon>Pisuviricota</taxon>
        <taxon>Pisoniviricetes</taxon>
        <taxon>Nidovirales</taxon>
        <taxon>Nanidovirineae</taxon>
        <taxon>Nanghoshaviridae</taxon>
        <taxon>Chimanivirinae</taxon>
        <taxon>Chimshavirus</taxon>
        <taxon>Chimshavirus chimaerae</taxon>
        <taxon>Nangarvirus 1</taxon>
    </lineage>
</organism>
<feature type="transmembrane region" description="Helical" evidence="1">
    <location>
        <begin position="20"/>
        <end position="51"/>
    </location>
</feature>
<dbReference type="RefSeq" id="YP_009755869.1">
    <property type="nucleotide sequence ID" value="NC_046960.1"/>
</dbReference>
<feature type="transmembrane region" description="Helical" evidence="1">
    <location>
        <begin position="90"/>
        <end position="111"/>
    </location>
</feature>
<evidence type="ECO:0000313" key="2">
    <source>
        <dbReference type="EMBL" id="AVM87328.1"/>
    </source>
</evidence>
<sequence length="233" mass="26511">MSSCEVWGWNMTSPQQQAQTVLVLFYVTVSPLVLITSSLTVGYGMTVFGLLPSCVRQLLIGLLLMVDLAILVTYVGIWDAAWPSQFTSSWYYILPVMIITMVITMFAAWSFTTRIWFFVRWVKYLGCRAAVLGPWVFKLKADKNSRFVAGPAAPGKFIVLVKTGRWASINGSTPFILPFEPTEIQFYGKTKRHDFKPSSRVKEGSREIIVFSNWKSILYTLLTQSEKQEYTLE</sequence>
<dbReference type="GeneID" id="54124746"/>
<keyword evidence="3" id="KW-1185">Reference proteome</keyword>
<protein>
    <submittedName>
        <fullName evidence="2">Uncharacterized protein</fullName>
    </submittedName>
</protein>
<reference evidence="2" key="1">
    <citation type="journal article" date="2018" name="Nature">
        <title>The evolutionary history of vertebrate RNA viruses.</title>
        <authorList>
            <person name="Shi M."/>
            <person name="Lin X.D."/>
            <person name="Chen X."/>
            <person name="Tian J.H."/>
            <person name="Chen L.J."/>
            <person name="Li K."/>
            <person name="Wang W."/>
            <person name="Eden J.S."/>
            <person name="Shen J.J."/>
            <person name="Liu L."/>
            <person name="Holmes E.C."/>
            <person name="Zhang Y.Z."/>
        </authorList>
    </citation>
    <scope>NUCLEOTIDE SEQUENCE [LARGE SCALE GENOMIC DNA]</scope>
    <source>
        <strain evidence="2">NHYJS6157</strain>
    </source>
</reference>
<evidence type="ECO:0000313" key="3">
    <source>
        <dbReference type="Proteomes" id="UP000503029"/>
    </source>
</evidence>